<feature type="compositionally biased region" description="Low complexity" evidence="1">
    <location>
        <begin position="92"/>
        <end position="108"/>
    </location>
</feature>
<evidence type="ECO:0000256" key="1">
    <source>
        <dbReference type="SAM" id="MobiDB-lite"/>
    </source>
</evidence>
<feature type="compositionally biased region" description="Polar residues" evidence="1">
    <location>
        <begin position="33"/>
        <end position="43"/>
    </location>
</feature>
<proteinExistence type="predicted"/>
<evidence type="ECO:0000313" key="2">
    <source>
        <dbReference type="EMBL" id="TIB13034.1"/>
    </source>
</evidence>
<gene>
    <name evidence="2" type="ORF">E3P90_01798</name>
</gene>
<feature type="region of interest" description="Disordered" evidence="1">
    <location>
        <begin position="12"/>
        <end position="123"/>
    </location>
</feature>
<sequence>MPNISVRERISALEQQHRPSTSEGVADAHRRISSNSTSMNVKQRASYFQGEESRSRSRSSGSDSAGGTSNDTTSSNTGNASTPPSTNPPSSPRIDSSSVQVESGSVGSADNSIHTPTPASPAFTATTDVHYQVPELVETDLEHNQEIIQLLRNDKQLSFAHETQTHAHPQSRTDVLQATHDLANLSTSFDGEVGELDGVLDADSSISSASNRDSELEADTEAGWVTVITT</sequence>
<reference evidence="2 3" key="1">
    <citation type="submission" date="2019-03" db="EMBL/GenBank/DDBJ databases">
        <title>Sequencing 23 genomes of Wallemia ichthyophaga.</title>
        <authorList>
            <person name="Gostincar C."/>
        </authorList>
    </citation>
    <scope>NUCLEOTIDE SEQUENCE [LARGE SCALE GENOMIC DNA]</scope>
    <source>
        <strain evidence="2 3">EXF-8621</strain>
    </source>
</reference>
<protein>
    <submittedName>
        <fullName evidence="2">Uncharacterized protein</fullName>
    </submittedName>
</protein>
<dbReference type="EMBL" id="SPOF01000016">
    <property type="protein sequence ID" value="TIB13034.1"/>
    <property type="molecule type" value="Genomic_DNA"/>
</dbReference>
<dbReference type="OMA" id="THAHPQS"/>
<evidence type="ECO:0000313" key="3">
    <source>
        <dbReference type="Proteomes" id="UP000306954"/>
    </source>
</evidence>
<accession>A0A4V4LZP0</accession>
<feature type="compositionally biased region" description="Low complexity" evidence="1">
    <location>
        <begin position="58"/>
        <end position="84"/>
    </location>
</feature>
<organism evidence="2 3">
    <name type="scientific">Wallemia ichthyophaga</name>
    <dbReference type="NCBI Taxonomy" id="245174"/>
    <lineage>
        <taxon>Eukaryota</taxon>
        <taxon>Fungi</taxon>
        <taxon>Dikarya</taxon>
        <taxon>Basidiomycota</taxon>
        <taxon>Wallemiomycotina</taxon>
        <taxon>Wallemiomycetes</taxon>
        <taxon>Wallemiales</taxon>
        <taxon>Wallemiaceae</taxon>
        <taxon>Wallemia</taxon>
    </lineage>
</organism>
<dbReference type="AlphaFoldDB" id="A0A4V4LZP0"/>
<dbReference type="Proteomes" id="UP000306954">
    <property type="component" value="Unassembled WGS sequence"/>
</dbReference>
<comment type="caution">
    <text evidence="2">The sequence shown here is derived from an EMBL/GenBank/DDBJ whole genome shotgun (WGS) entry which is preliminary data.</text>
</comment>
<name>A0A4V4LZP0_WALIC</name>